<evidence type="ECO:0000256" key="12">
    <source>
        <dbReference type="ARBA" id="ARBA00022741"/>
    </source>
</evidence>
<dbReference type="Gene3D" id="3.40.190.10">
    <property type="entry name" value="Periplasmic binding protein-like II"/>
    <property type="match status" value="2"/>
</dbReference>
<organism evidence="18 19">
    <name type="scientific">Leptospirillum ferrodiazotrophum</name>
    <dbReference type="NCBI Taxonomy" id="412449"/>
    <lineage>
        <taxon>Bacteria</taxon>
        <taxon>Pseudomonadati</taxon>
        <taxon>Nitrospirota</taxon>
        <taxon>Nitrospiria</taxon>
        <taxon>Nitrospirales</taxon>
        <taxon>Nitrospiraceae</taxon>
        <taxon>Leptospirillum</taxon>
    </lineage>
</organism>
<evidence type="ECO:0000256" key="7">
    <source>
        <dbReference type="ARBA" id="ARBA00020998"/>
    </source>
</evidence>
<dbReference type="EMBL" id="GG693878">
    <property type="protein sequence ID" value="EES52388.1"/>
    <property type="molecule type" value="Genomic_DNA"/>
</dbReference>
<dbReference type="InterPro" id="IPR018198">
    <property type="entry name" value="ATP_PRibTrfase_CS"/>
</dbReference>
<dbReference type="AlphaFoldDB" id="C6HYV3"/>
<evidence type="ECO:0000256" key="6">
    <source>
        <dbReference type="ARBA" id="ARBA00011946"/>
    </source>
</evidence>
<evidence type="ECO:0000256" key="16">
    <source>
        <dbReference type="NCBIfam" id="TIGR00070"/>
    </source>
</evidence>
<comment type="pathway">
    <text evidence="3">Amino-acid biosynthesis; L-histidine biosynthesis; L-histidine from 5-phospho-alpha-D-ribose 1-diphosphate: step 1/9.</text>
</comment>
<comment type="subcellular location">
    <subcellularLocation>
        <location evidence="2">Cytoplasm</location>
    </subcellularLocation>
</comment>
<dbReference type="PANTHER" id="PTHR21403:SF8">
    <property type="entry name" value="ATP PHOSPHORIBOSYLTRANSFERASE"/>
    <property type="match status" value="1"/>
</dbReference>
<reference evidence="18 19" key="1">
    <citation type="journal article" date="2009" name="Appl. Environ. Microbiol.">
        <title>Community genomic and proteomic analyses of chemoautotrophic iron-oxidizing "Leptospirillum rubarum" (Group II) and "Leptospirillum ferrodiazotrophum" (Group III) bacteria in acid mine drainage biofilms.</title>
        <authorList>
            <person name="Goltsman D.S."/>
            <person name="Denef V.J."/>
            <person name="Singer S.W."/>
            <person name="VerBerkmoes N.C."/>
            <person name="Lefsrud M."/>
            <person name="Mueller R.S."/>
            <person name="Dick G.J."/>
            <person name="Sun C.L."/>
            <person name="Wheeler K.E."/>
            <person name="Zemla A."/>
            <person name="Baker B.J."/>
            <person name="Hauser L."/>
            <person name="Land M."/>
            <person name="Shah M.B."/>
            <person name="Thelen M.P."/>
            <person name="Hettich R.L."/>
            <person name="Banfield J.F."/>
        </authorList>
    </citation>
    <scope>NUCLEOTIDE SEQUENCE [LARGE SCALE GENOMIC DNA]</scope>
</reference>
<evidence type="ECO:0000256" key="3">
    <source>
        <dbReference type="ARBA" id="ARBA00004667"/>
    </source>
</evidence>
<proteinExistence type="inferred from homology"/>
<comment type="catalytic activity">
    <reaction evidence="1">
        <text>1-(5-phospho-beta-D-ribosyl)-ATP + diphosphate = 5-phospho-alpha-D-ribose 1-diphosphate + ATP</text>
        <dbReference type="Rhea" id="RHEA:18473"/>
        <dbReference type="ChEBI" id="CHEBI:30616"/>
        <dbReference type="ChEBI" id="CHEBI:33019"/>
        <dbReference type="ChEBI" id="CHEBI:58017"/>
        <dbReference type="ChEBI" id="CHEBI:73183"/>
        <dbReference type="EC" id="2.4.2.17"/>
    </reaction>
</comment>
<accession>C6HYV3</accession>
<evidence type="ECO:0000256" key="4">
    <source>
        <dbReference type="ARBA" id="ARBA00009489"/>
    </source>
</evidence>
<dbReference type="InterPro" id="IPR024893">
    <property type="entry name" value="ATP_PRibTrfase_HisG_short"/>
</dbReference>
<dbReference type="FunFam" id="3.40.190.10:FF:000008">
    <property type="entry name" value="ATP phosphoribosyltransferase"/>
    <property type="match status" value="1"/>
</dbReference>
<name>C6HYV3_9BACT</name>
<keyword evidence="11 18" id="KW-0808">Transferase</keyword>
<evidence type="ECO:0000256" key="14">
    <source>
        <dbReference type="ARBA" id="ARBA00023102"/>
    </source>
</evidence>
<dbReference type="GO" id="GO:0000105">
    <property type="term" value="P:L-histidine biosynthetic process"/>
    <property type="evidence" value="ECO:0007669"/>
    <property type="project" value="UniProtKB-UniRule"/>
</dbReference>
<dbReference type="CDD" id="cd13595">
    <property type="entry name" value="PBP2_HisGs"/>
    <property type="match status" value="1"/>
</dbReference>
<evidence type="ECO:0000256" key="9">
    <source>
        <dbReference type="ARBA" id="ARBA00022605"/>
    </source>
</evidence>
<dbReference type="NCBIfam" id="TIGR00070">
    <property type="entry name" value="hisG"/>
    <property type="match status" value="1"/>
</dbReference>
<dbReference type="Proteomes" id="UP000009374">
    <property type="component" value="Unassembled WGS sequence"/>
</dbReference>
<dbReference type="GO" id="GO:0003879">
    <property type="term" value="F:ATP phosphoribosyltransferase activity"/>
    <property type="evidence" value="ECO:0007669"/>
    <property type="project" value="UniProtKB-UniRule"/>
</dbReference>
<dbReference type="GO" id="GO:0005737">
    <property type="term" value="C:cytoplasm"/>
    <property type="evidence" value="ECO:0007669"/>
    <property type="project" value="UniProtKB-SubCell"/>
</dbReference>
<dbReference type="InterPro" id="IPR013820">
    <property type="entry name" value="ATP_PRibTrfase_cat"/>
</dbReference>
<evidence type="ECO:0000256" key="13">
    <source>
        <dbReference type="ARBA" id="ARBA00022840"/>
    </source>
</evidence>
<keyword evidence="13" id="KW-0067">ATP-binding</keyword>
<dbReference type="PROSITE" id="PS01316">
    <property type="entry name" value="ATP_P_PHORIBOSYLTR"/>
    <property type="match status" value="1"/>
</dbReference>
<gene>
    <name evidence="18" type="ORF">UBAL3_94240185</name>
</gene>
<comment type="subunit">
    <text evidence="5">Heteromultimer composed of HisG and HisZ subunits.</text>
</comment>
<comment type="similarity">
    <text evidence="4">Belongs to the ATP phosphoribosyltransferase family. Short subfamily.</text>
</comment>
<dbReference type="EC" id="2.4.2.17" evidence="6 16"/>
<protein>
    <recommendedName>
        <fullName evidence="7 16">ATP phosphoribosyltransferase</fullName>
        <ecNumber evidence="6 16">2.4.2.17</ecNumber>
    </recommendedName>
</protein>
<keyword evidence="10 18" id="KW-0328">Glycosyltransferase</keyword>
<evidence type="ECO:0000256" key="5">
    <source>
        <dbReference type="ARBA" id="ARBA00011496"/>
    </source>
</evidence>
<dbReference type="InterPro" id="IPR001348">
    <property type="entry name" value="ATP_PRibTrfase_HisG"/>
</dbReference>
<sequence>MFEDILSLLERGGYGFADYKKNPRALTSRSDCGSLSILFVRSTDVIPYVEFGGADAGVVGRDQIEEQNREVISPLNLNIGYCRLVVARPEENRPMGEEKRALRIATKYPRITETHFLARGIPVSILKLYGSLELAPRTGLADWIVDLVATGRTLRENRLEIEEEILPSTARFIVNPSSWATRNEAVRTLIDRIRPHVPESPVISG</sequence>
<dbReference type="UniPathway" id="UPA00031">
    <property type="reaction ID" value="UER00006"/>
</dbReference>
<comment type="function">
    <text evidence="15">Catalyzes the condensation of ATP and 5-phosphoribose 1-diphosphate to form N'-(5'-phosphoribosyl)-ATP (PR-ATP). Has a crucial role in the pathway because the rate of histidine biosynthesis seems to be controlled primarily by regulation of HisG enzymatic activity.</text>
</comment>
<keyword evidence="14" id="KW-0368">Histidine biosynthesis</keyword>
<evidence type="ECO:0000256" key="8">
    <source>
        <dbReference type="ARBA" id="ARBA00022490"/>
    </source>
</evidence>
<keyword evidence="9" id="KW-0028">Amino-acid biosynthesis</keyword>
<dbReference type="GO" id="GO:0005524">
    <property type="term" value="F:ATP binding"/>
    <property type="evidence" value="ECO:0007669"/>
    <property type="project" value="UniProtKB-KW"/>
</dbReference>
<evidence type="ECO:0000256" key="10">
    <source>
        <dbReference type="ARBA" id="ARBA00022676"/>
    </source>
</evidence>
<evidence type="ECO:0000256" key="1">
    <source>
        <dbReference type="ARBA" id="ARBA00000915"/>
    </source>
</evidence>
<keyword evidence="19" id="KW-1185">Reference proteome</keyword>
<keyword evidence="8" id="KW-0963">Cytoplasm</keyword>
<evidence type="ECO:0000256" key="15">
    <source>
        <dbReference type="ARBA" id="ARBA00024861"/>
    </source>
</evidence>
<dbReference type="SUPFAM" id="SSF53850">
    <property type="entry name" value="Periplasmic binding protein-like II"/>
    <property type="match status" value="1"/>
</dbReference>
<evidence type="ECO:0000256" key="11">
    <source>
        <dbReference type="ARBA" id="ARBA00022679"/>
    </source>
</evidence>
<evidence type="ECO:0000313" key="18">
    <source>
        <dbReference type="EMBL" id="EES52388.1"/>
    </source>
</evidence>
<feature type="domain" description="ATP phosphoribosyltransferase catalytic" evidence="17">
    <location>
        <begin position="41"/>
        <end position="194"/>
    </location>
</feature>
<evidence type="ECO:0000256" key="2">
    <source>
        <dbReference type="ARBA" id="ARBA00004496"/>
    </source>
</evidence>
<keyword evidence="12" id="KW-0547">Nucleotide-binding</keyword>
<evidence type="ECO:0000313" key="19">
    <source>
        <dbReference type="Proteomes" id="UP000009374"/>
    </source>
</evidence>
<dbReference type="Pfam" id="PF01634">
    <property type="entry name" value="HisG"/>
    <property type="match status" value="1"/>
</dbReference>
<evidence type="ECO:0000259" key="17">
    <source>
        <dbReference type="Pfam" id="PF01634"/>
    </source>
</evidence>
<dbReference type="PANTHER" id="PTHR21403">
    <property type="entry name" value="ATP PHOSPHORIBOSYLTRANSFERASE ATP-PRTASE"/>
    <property type="match status" value="1"/>
</dbReference>